<accession>A0A084STY7</accession>
<name>A0A084STY7_9BACT</name>
<dbReference type="Pfam" id="PF00144">
    <property type="entry name" value="Beta-lactamase"/>
    <property type="match status" value="1"/>
</dbReference>
<evidence type="ECO:0000313" key="3">
    <source>
        <dbReference type="Proteomes" id="UP000028547"/>
    </source>
</evidence>
<dbReference type="AlphaFoldDB" id="A0A084STY7"/>
<dbReference type="PANTHER" id="PTHR43283">
    <property type="entry name" value="BETA-LACTAMASE-RELATED"/>
    <property type="match status" value="1"/>
</dbReference>
<evidence type="ECO:0000259" key="1">
    <source>
        <dbReference type="Pfam" id="PF00144"/>
    </source>
</evidence>
<protein>
    <recommendedName>
        <fullName evidence="1">Beta-lactamase-related domain-containing protein</fullName>
    </recommendedName>
</protein>
<dbReference type="InterPro" id="IPR001466">
    <property type="entry name" value="Beta-lactam-related"/>
</dbReference>
<dbReference type="Proteomes" id="UP000028547">
    <property type="component" value="Unassembled WGS sequence"/>
</dbReference>
<sequence length="84" mass="9442">MLNFEPGAEFLYNNTGYTLLAVIVKRVSGKPPRSFADERIFRPLGMTDTHFHDDHTELVRAQRLTAADAPAPRTGKSTAKVRDR</sequence>
<comment type="caution">
    <text evidence="2">The sequence shown here is derived from an EMBL/GenBank/DDBJ whole genome shotgun (WGS) entry which is preliminary data.</text>
</comment>
<dbReference type="InterPro" id="IPR050789">
    <property type="entry name" value="Diverse_Enzym_Activities"/>
</dbReference>
<evidence type="ECO:0000313" key="2">
    <source>
        <dbReference type="EMBL" id="KFA91922.1"/>
    </source>
</evidence>
<proteinExistence type="predicted"/>
<gene>
    <name evidence="2" type="ORF">Q664_18705</name>
</gene>
<dbReference type="InterPro" id="IPR012338">
    <property type="entry name" value="Beta-lactam/transpept-like"/>
</dbReference>
<organism evidence="2 3">
    <name type="scientific">Archangium violaceum Cb vi76</name>
    <dbReference type="NCBI Taxonomy" id="1406225"/>
    <lineage>
        <taxon>Bacteria</taxon>
        <taxon>Pseudomonadati</taxon>
        <taxon>Myxococcota</taxon>
        <taxon>Myxococcia</taxon>
        <taxon>Myxococcales</taxon>
        <taxon>Cystobacterineae</taxon>
        <taxon>Archangiaceae</taxon>
        <taxon>Archangium</taxon>
    </lineage>
</organism>
<feature type="domain" description="Beta-lactamase-related" evidence="1">
    <location>
        <begin position="2"/>
        <end position="73"/>
    </location>
</feature>
<dbReference type="Gene3D" id="3.40.710.10">
    <property type="entry name" value="DD-peptidase/beta-lactamase superfamily"/>
    <property type="match status" value="1"/>
</dbReference>
<reference evidence="2 3" key="1">
    <citation type="submission" date="2014-07" db="EMBL/GenBank/DDBJ databases">
        <title>Draft Genome Sequence of Gephyronic Acid Producer, Cystobacter violaceus Strain Cb vi76.</title>
        <authorList>
            <person name="Stevens D.C."/>
            <person name="Young J."/>
            <person name="Carmichael R."/>
            <person name="Tan J."/>
            <person name="Taylor R.E."/>
        </authorList>
    </citation>
    <scope>NUCLEOTIDE SEQUENCE [LARGE SCALE GENOMIC DNA]</scope>
    <source>
        <strain evidence="2 3">Cb vi76</strain>
    </source>
</reference>
<dbReference type="EMBL" id="JPMI01000122">
    <property type="protein sequence ID" value="KFA91922.1"/>
    <property type="molecule type" value="Genomic_DNA"/>
</dbReference>
<dbReference type="SUPFAM" id="SSF56601">
    <property type="entry name" value="beta-lactamase/transpeptidase-like"/>
    <property type="match status" value="1"/>
</dbReference>